<gene>
    <name evidence="1" type="ORF">T4A_2465</name>
</gene>
<evidence type="ECO:0000313" key="2">
    <source>
        <dbReference type="Proteomes" id="UP000054632"/>
    </source>
</evidence>
<organism evidence="1 2">
    <name type="scientific">Trichinella pseudospiralis</name>
    <name type="common">Parasitic roundworm</name>
    <dbReference type="NCBI Taxonomy" id="6337"/>
    <lineage>
        <taxon>Eukaryota</taxon>
        <taxon>Metazoa</taxon>
        <taxon>Ecdysozoa</taxon>
        <taxon>Nematoda</taxon>
        <taxon>Enoplea</taxon>
        <taxon>Dorylaimia</taxon>
        <taxon>Trichinellida</taxon>
        <taxon>Trichinellidae</taxon>
        <taxon>Trichinella</taxon>
    </lineage>
</organism>
<protein>
    <submittedName>
        <fullName evidence="1">Uncharacterized protein</fullName>
    </submittedName>
</protein>
<accession>A0A0V1EKI2</accession>
<name>A0A0V1EKI2_TRIPS</name>
<proteinExistence type="predicted"/>
<sequence length="84" mass="9579">MSVRTMMRKYCNWTEISWTIRPDQLDPTTSYYSVSGGLPFLHRWRCNLRGKAILPTATLVRHFLAEIVISLNGGQPPDITASLK</sequence>
<dbReference type="Proteomes" id="UP000054632">
    <property type="component" value="Unassembled WGS sequence"/>
</dbReference>
<dbReference type="EMBL" id="JYDR01000026">
    <property type="protein sequence ID" value="KRY74309.1"/>
    <property type="molecule type" value="Genomic_DNA"/>
</dbReference>
<dbReference type="AlphaFoldDB" id="A0A0V1EKI2"/>
<reference evidence="1 2" key="1">
    <citation type="submission" date="2015-01" db="EMBL/GenBank/DDBJ databases">
        <title>Evolution of Trichinella species and genotypes.</title>
        <authorList>
            <person name="Korhonen P.K."/>
            <person name="Edoardo P."/>
            <person name="Giuseppe L.R."/>
            <person name="Gasser R.B."/>
        </authorList>
    </citation>
    <scope>NUCLEOTIDE SEQUENCE [LARGE SCALE GENOMIC DNA]</scope>
    <source>
        <strain evidence="1">ISS13</strain>
    </source>
</reference>
<evidence type="ECO:0000313" key="1">
    <source>
        <dbReference type="EMBL" id="KRY74309.1"/>
    </source>
</evidence>
<comment type="caution">
    <text evidence="1">The sequence shown here is derived from an EMBL/GenBank/DDBJ whole genome shotgun (WGS) entry which is preliminary data.</text>
</comment>